<keyword evidence="2" id="KW-1185">Reference proteome</keyword>
<gene>
    <name evidence="1" type="ORF">NITHO_3210011</name>
</gene>
<dbReference type="Proteomes" id="UP000004221">
    <property type="component" value="Unassembled WGS sequence"/>
</dbReference>
<reference evidence="1 2" key="1">
    <citation type="journal article" date="2012" name="ISME J.">
        <title>Nitrification expanded: discovery, physiology and genomics of a nitrite-oxidizing bacterium from the phylum Chloroflexi.</title>
        <authorList>
            <person name="Sorokin D.Y."/>
            <person name="Lucker S."/>
            <person name="Vejmelkova D."/>
            <person name="Kostrikina N.A."/>
            <person name="Kleerebezem R."/>
            <person name="Rijpstra W.I."/>
            <person name="Damste J.S."/>
            <person name="Le Paslier D."/>
            <person name="Muyzer G."/>
            <person name="Wagner M."/>
            <person name="van Loosdrecht M.C."/>
            <person name="Daims H."/>
        </authorList>
    </citation>
    <scope>NUCLEOTIDE SEQUENCE [LARGE SCALE GENOMIC DNA]</scope>
    <source>
        <strain evidence="2">none</strain>
    </source>
</reference>
<sequence length="23" mass="2732">MILLIQHLQQLEPEEYLSLIGNH</sequence>
<organism evidence="1 2">
    <name type="scientific">Nitrolancea hollandica Lb</name>
    <dbReference type="NCBI Taxonomy" id="1129897"/>
    <lineage>
        <taxon>Bacteria</taxon>
        <taxon>Pseudomonadati</taxon>
        <taxon>Thermomicrobiota</taxon>
        <taxon>Thermomicrobia</taxon>
        <taxon>Sphaerobacterales</taxon>
        <taxon>Sphaerobacterineae</taxon>
        <taxon>Sphaerobacteraceae</taxon>
        <taxon>Nitrolancea</taxon>
    </lineage>
</organism>
<protein>
    <submittedName>
        <fullName evidence="1">Uncharacterized protein</fullName>
    </submittedName>
</protein>
<comment type="caution">
    <text evidence="1">The sequence shown here is derived from an EMBL/GenBank/DDBJ whole genome shotgun (WGS) entry which is preliminary data.</text>
</comment>
<dbReference type="AlphaFoldDB" id="I4EHP1"/>
<accession>I4EHP1</accession>
<dbReference type="EMBL" id="CAGS01000248">
    <property type="protein sequence ID" value="CCF84203.1"/>
    <property type="molecule type" value="Genomic_DNA"/>
</dbReference>
<evidence type="ECO:0000313" key="2">
    <source>
        <dbReference type="Proteomes" id="UP000004221"/>
    </source>
</evidence>
<proteinExistence type="predicted"/>
<name>I4EHP1_9BACT</name>
<evidence type="ECO:0000313" key="1">
    <source>
        <dbReference type="EMBL" id="CCF84203.1"/>
    </source>
</evidence>